<dbReference type="Gene3D" id="2.40.160.200">
    <property type="entry name" value="LURP1-related"/>
    <property type="match status" value="1"/>
</dbReference>
<sequence>MSLSHRPRPLTVFEGLQETHPKTLVLKEKVLSLTGNSFHVRSTDGQPVLRVKGKTMSFSGRRSVYDMANRHLFDICKKHLHIRTTFAAETPQARKLLEVKSGFSLIGCKATATITTSSGQSRILTLKGNWLDRAEIVEKDSGAVMARIERKFLNENEILFGKQTYTVTVAPGVDIAVIAAICICFDDKNKAN</sequence>
<dbReference type="PANTHER" id="PTHR31087:SF161">
    <property type="entry name" value="TUBBY C 2 FAMILY PROTEIN"/>
    <property type="match status" value="1"/>
</dbReference>
<accession>A0ABR3XCG4</accession>
<dbReference type="InterPro" id="IPR007612">
    <property type="entry name" value="LOR"/>
</dbReference>
<evidence type="ECO:0000313" key="3">
    <source>
        <dbReference type="Proteomes" id="UP001583193"/>
    </source>
</evidence>
<dbReference type="EMBL" id="JAVDPF010000021">
    <property type="protein sequence ID" value="KAL1873647.1"/>
    <property type="molecule type" value="Genomic_DNA"/>
</dbReference>
<evidence type="ECO:0000313" key="2">
    <source>
        <dbReference type="EMBL" id="KAL1873647.1"/>
    </source>
</evidence>
<proteinExistence type="inferred from homology"/>
<gene>
    <name evidence="2" type="ORF">Plec18167_006164</name>
</gene>
<comment type="caution">
    <text evidence="2">The sequence shown here is derived from an EMBL/GenBank/DDBJ whole genome shotgun (WGS) entry which is preliminary data.</text>
</comment>
<keyword evidence="3" id="KW-1185">Reference proteome</keyword>
<evidence type="ECO:0000256" key="1">
    <source>
        <dbReference type="ARBA" id="ARBA00005437"/>
    </source>
</evidence>
<dbReference type="InterPro" id="IPR038595">
    <property type="entry name" value="LOR_sf"/>
</dbReference>
<name>A0ABR3XCG4_9EURO</name>
<dbReference type="InterPro" id="IPR025659">
    <property type="entry name" value="Tubby-like_C"/>
</dbReference>
<dbReference type="Pfam" id="PF04525">
    <property type="entry name" value="LOR"/>
    <property type="match status" value="1"/>
</dbReference>
<reference evidence="2 3" key="1">
    <citation type="journal article" date="2024" name="IMA Fungus">
        <title>IMA Genome - F19 : A genome assembly and annotation guide to empower mycologists, including annotated draft genome sequences of Ceratocystis pirilliformis, Diaporthe australafricana, Fusarium ophioides, Paecilomyces lecythidis, and Sporothrix stenoceras.</title>
        <authorList>
            <person name="Aylward J."/>
            <person name="Wilson A.M."/>
            <person name="Visagie C.M."/>
            <person name="Spraker J."/>
            <person name="Barnes I."/>
            <person name="Buitendag C."/>
            <person name="Ceriani C."/>
            <person name="Del Mar Angel L."/>
            <person name="du Plessis D."/>
            <person name="Fuchs T."/>
            <person name="Gasser K."/>
            <person name="Kramer D."/>
            <person name="Li W."/>
            <person name="Munsamy K."/>
            <person name="Piso A."/>
            <person name="Price J.L."/>
            <person name="Sonnekus B."/>
            <person name="Thomas C."/>
            <person name="van der Nest A."/>
            <person name="van Dijk A."/>
            <person name="van Heerden A."/>
            <person name="van Vuuren N."/>
            <person name="Yilmaz N."/>
            <person name="Duong T.A."/>
            <person name="van der Merwe N.A."/>
            <person name="Wingfield M.J."/>
            <person name="Wingfield B.D."/>
        </authorList>
    </citation>
    <scope>NUCLEOTIDE SEQUENCE [LARGE SCALE GENOMIC DNA]</scope>
    <source>
        <strain evidence="2 3">CMW 18167</strain>
    </source>
</reference>
<dbReference type="PANTHER" id="PTHR31087">
    <property type="match status" value="1"/>
</dbReference>
<comment type="similarity">
    <text evidence="1">Belongs to the LOR family.</text>
</comment>
<dbReference type="SUPFAM" id="SSF54518">
    <property type="entry name" value="Tubby C-terminal domain-like"/>
    <property type="match status" value="1"/>
</dbReference>
<protein>
    <submittedName>
        <fullName evidence="2">Uncharacterized protein</fullName>
    </submittedName>
</protein>
<dbReference type="Proteomes" id="UP001583193">
    <property type="component" value="Unassembled WGS sequence"/>
</dbReference>
<organism evidence="2 3">
    <name type="scientific">Paecilomyces lecythidis</name>
    <dbReference type="NCBI Taxonomy" id="3004212"/>
    <lineage>
        <taxon>Eukaryota</taxon>
        <taxon>Fungi</taxon>
        <taxon>Dikarya</taxon>
        <taxon>Ascomycota</taxon>
        <taxon>Pezizomycotina</taxon>
        <taxon>Eurotiomycetes</taxon>
        <taxon>Eurotiomycetidae</taxon>
        <taxon>Eurotiales</taxon>
        <taxon>Thermoascaceae</taxon>
        <taxon>Paecilomyces</taxon>
    </lineage>
</organism>